<dbReference type="AlphaFoldDB" id="A0A0K1P8C8"/>
<dbReference type="InterPro" id="IPR016089">
    <property type="entry name" value="Chalcone_isomerase_bundle_sf"/>
</dbReference>
<dbReference type="EMBL" id="CP012332">
    <property type="protein sequence ID" value="AKU89770.1"/>
    <property type="molecule type" value="Genomic_DNA"/>
</dbReference>
<dbReference type="PANTHER" id="PTHR47698:SF2">
    <property type="entry name" value="FATTY-ACID-BINDING PROTEIN 3, CHLOROPLASTIC"/>
    <property type="match status" value="1"/>
</dbReference>
<gene>
    <name evidence="1" type="ORF">AKJ08_0157</name>
</gene>
<evidence type="ECO:0000313" key="1">
    <source>
        <dbReference type="EMBL" id="AKU89770.1"/>
    </source>
</evidence>
<evidence type="ECO:0000313" key="2">
    <source>
        <dbReference type="Proteomes" id="UP000055590"/>
    </source>
</evidence>
<dbReference type="KEGG" id="vin:AKJ08_0157"/>
<dbReference type="Gene3D" id="1.10.890.20">
    <property type="match status" value="1"/>
</dbReference>
<dbReference type="InterPro" id="IPR036298">
    <property type="entry name" value="Chalcone_isomerase_sf"/>
</dbReference>
<dbReference type="SUPFAM" id="SSF54626">
    <property type="entry name" value="Chalcone isomerase"/>
    <property type="match status" value="1"/>
</dbReference>
<reference evidence="1 2" key="1">
    <citation type="submission" date="2015-08" db="EMBL/GenBank/DDBJ databases">
        <authorList>
            <person name="Babu N.S."/>
            <person name="Beckwith C.J."/>
            <person name="Beseler K.G."/>
            <person name="Brison A."/>
            <person name="Carone J.V."/>
            <person name="Caskin T.P."/>
            <person name="Diamond M."/>
            <person name="Durham M.E."/>
            <person name="Foxe J.M."/>
            <person name="Go M."/>
            <person name="Henderson B.A."/>
            <person name="Jones I.B."/>
            <person name="McGettigan J.A."/>
            <person name="Micheletti S.J."/>
            <person name="Nasrallah M.E."/>
            <person name="Ortiz D."/>
            <person name="Piller C.R."/>
            <person name="Privatt S.R."/>
            <person name="Schneider S.L."/>
            <person name="Sharp S."/>
            <person name="Smith T.C."/>
            <person name="Stanton J.D."/>
            <person name="Ullery H.E."/>
            <person name="Wilson R.J."/>
            <person name="Serrano M.G."/>
            <person name="Buck G."/>
            <person name="Lee V."/>
            <person name="Wang Y."/>
            <person name="Carvalho R."/>
            <person name="Voegtly L."/>
            <person name="Shi R."/>
            <person name="Duckworth R."/>
            <person name="Johnson A."/>
            <person name="Loviza R."/>
            <person name="Walstead R."/>
            <person name="Shah Z."/>
            <person name="Kiflezghi M."/>
            <person name="Wade K."/>
            <person name="Ball S.L."/>
            <person name="Bradley K.W."/>
            <person name="Asai D.J."/>
            <person name="Bowman C.A."/>
            <person name="Russell D.A."/>
            <person name="Pope W.H."/>
            <person name="Jacobs-Sera D."/>
            <person name="Hendrix R.W."/>
            <person name="Hatfull G.F."/>
        </authorList>
    </citation>
    <scope>NUCLEOTIDE SEQUENCE [LARGE SCALE GENOMIC DNA]</scope>
    <source>
        <strain evidence="1 2">DSM 27710</strain>
    </source>
</reference>
<name>A0A0K1P8C8_9BACT</name>
<proteinExistence type="predicted"/>
<sequence>MKTLAIGILLAIVSFSTKEARASAALVDRSTGVKFDSFTTVGGTRYECLGAGVRKVLFFKAYAVTYCVEASRADELVAGYVRSRHPDLSGEALGDRLEEDERFFEALADSSADKLVIMQLVRDISKEKIAGAFRTSLSEVLPHEKVERLISTIPGDGKDGQRILIHSHGDTLVIDIAGDAKKLEDAQISRKLWRVWLGPDSVSSTLKESIAQRAAARIPPRGYMPASAPAERAKE</sequence>
<dbReference type="GO" id="GO:0016872">
    <property type="term" value="F:intramolecular lyase activity"/>
    <property type="evidence" value="ECO:0007669"/>
    <property type="project" value="InterPro"/>
</dbReference>
<protein>
    <recommendedName>
        <fullName evidence="3">Chalcone isomerase domain-containing protein</fullName>
    </recommendedName>
</protein>
<dbReference type="STRING" id="1391653.AKJ08_0157"/>
<dbReference type="Proteomes" id="UP000055590">
    <property type="component" value="Chromosome"/>
</dbReference>
<dbReference type="InterPro" id="IPR016088">
    <property type="entry name" value="Chalcone_isomerase_3-sand"/>
</dbReference>
<evidence type="ECO:0008006" key="3">
    <source>
        <dbReference type="Google" id="ProtNLM"/>
    </source>
</evidence>
<dbReference type="Gene3D" id="3.50.70.10">
    <property type="match status" value="1"/>
</dbReference>
<organism evidence="1 2">
    <name type="scientific">Vulgatibacter incomptus</name>
    <dbReference type="NCBI Taxonomy" id="1391653"/>
    <lineage>
        <taxon>Bacteria</taxon>
        <taxon>Pseudomonadati</taxon>
        <taxon>Myxococcota</taxon>
        <taxon>Myxococcia</taxon>
        <taxon>Myxococcales</taxon>
        <taxon>Cystobacterineae</taxon>
        <taxon>Vulgatibacteraceae</taxon>
        <taxon>Vulgatibacter</taxon>
    </lineage>
</organism>
<dbReference type="PANTHER" id="PTHR47698">
    <property type="entry name" value="FATTY-ACID-BINDING PROTEIN 3, CHLOROPLASTIC"/>
    <property type="match status" value="1"/>
</dbReference>
<accession>A0A0K1P8C8</accession>
<keyword evidence="2" id="KW-1185">Reference proteome</keyword>